<evidence type="ECO:0000256" key="7">
    <source>
        <dbReference type="ARBA" id="ARBA00023235"/>
    </source>
</evidence>
<comment type="pathway">
    <text evidence="2 8">Amino-acid biosynthesis; L-tryptophan biosynthesis; L-tryptophan from chorismate: step 3/5.</text>
</comment>
<evidence type="ECO:0000313" key="11">
    <source>
        <dbReference type="Proteomes" id="UP000245657"/>
    </source>
</evidence>
<keyword evidence="11" id="KW-1185">Reference proteome</keyword>
<name>A0A2V2MVR3_9EURY</name>
<evidence type="ECO:0000313" key="10">
    <source>
        <dbReference type="EMBL" id="PWR71449.1"/>
    </source>
</evidence>
<dbReference type="SUPFAM" id="SSF51366">
    <property type="entry name" value="Ribulose-phoshate binding barrel"/>
    <property type="match status" value="1"/>
</dbReference>
<dbReference type="PANTHER" id="PTHR42894">
    <property type="entry name" value="N-(5'-PHOSPHORIBOSYL)ANTHRANILATE ISOMERASE"/>
    <property type="match status" value="1"/>
</dbReference>
<dbReference type="GO" id="GO:0004640">
    <property type="term" value="F:phosphoribosylanthranilate isomerase activity"/>
    <property type="evidence" value="ECO:0007669"/>
    <property type="project" value="UniProtKB-UniRule"/>
</dbReference>
<dbReference type="AlphaFoldDB" id="A0A2V2MVR3"/>
<comment type="catalytic activity">
    <reaction evidence="1 8">
        <text>N-(5-phospho-beta-D-ribosyl)anthranilate = 1-(2-carboxyphenylamino)-1-deoxy-D-ribulose 5-phosphate</text>
        <dbReference type="Rhea" id="RHEA:21540"/>
        <dbReference type="ChEBI" id="CHEBI:18277"/>
        <dbReference type="ChEBI" id="CHEBI:58613"/>
        <dbReference type="EC" id="5.3.1.24"/>
    </reaction>
</comment>
<dbReference type="InterPro" id="IPR011060">
    <property type="entry name" value="RibuloseP-bd_barrel"/>
</dbReference>
<dbReference type="EMBL" id="QGMY01000008">
    <property type="protein sequence ID" value="PWR71449.1"/>
    <property type="molecule type" value="Genomic_DNA"/>
</dbReference>
<evidence type="ECO:0000256" key="8">
    <source>
        <dbReference type="HAMAP-Rule" id="MF_00135"/>
    </source>
</evidence>
<gene>
    <name evidence="8" type="primary">trpF</name>
    <name evidence="10" type="ORF">DK846_11330</name>
</gene>
<dbReference type="HAMAP" id="MF_00135">
    <property type="entry name" value="PRAI"/>
    <property type="match status" value="1"/>
</dbReference>
<protein>
    <recommendedName>
        <fullName evidence="8">N-(5'-phosphoribosyl)anthranilate isomerase</fullName>
        <shortName evidence="8">PRAI</shortName>
        <ecNumber evidence="8">5.3.1.24</ecNumber>
    </recommendedName>
</protein>
<evidence type="ECO:0000259" key="9">
    <source>
        <dbReference type="Pfam" id="PF00697"/>
    </source>
</evidence>
<dbReference type="InterPro" id="IPR001240">
    <property type="entry name" value="PRAI_dom"/>
</dbReference>
<organism evidence="10 11">
    <name type="scientific">Methanospirillum lacunae</name>
    <dbReference type="NCBI Taxonomy" id="668570"/>
    <lineage>
        <taxon>Archaea</taxon>
        <taxon>Methanobacteriati</taxon>
        <taxon>Methanobacteriota</taxon>
        <taxon>Stenosarchaea group</taxon>
        <taxon>Methanomicrobia</taxon>
        <taxon>Methanomicrobiales</taxon>
        <taxon>Methanospirillaceae</taxon>
        <taxon>Methanospirillum</taxon>
    </lineage>
</organism>
<sequence>MRIKICGITRPEDARTVDQAGADAIGVVLFSDSPRSVEPEQAAEIFRAAGPYMGRVCVSHTSSRSELEEILQLCPTAIQISNPHPMPSDRTVQVIRVIEPGMDLPTSVDTDALIVDTSQGKGKPYDPGFARSVMNKTTLPVILAGGLRTDNVAEAVRTLHPYAVDVASGVEISPGIKDPQKIRSFIQNARLQS</sequence>
<proteinExistence type="inferred from homology"/>
<keyword evidence="7 8" id="KW-0413">Isomerase</keyword>
<feature type="domain" description="N-(5'phosphoribosyl) anthranilate isomerase (PRAI)" evidence="9">
    <location>
        <begin position="3"/>
        <end position="188"/>
    </location>
</feature>
<dbReference type="OrthoDB" id="27513at2157"/>
<dbReference type="InterPro" id="IPR013785">
    <property type="entry name" value="Aldolase_TIM"/>
</dbReference>
<dbReference type="EC" id="5.3.1.24" evidence="8"/>
<reference evidence="10 11" key="1">
    <citation type="submission" date="2018-05" db="EMBL/GenBank/DDBJ databases">
        <title>Draft genome of Methanospirillum lacunae Ki8-1.</title>
        <authorList>
            <person name="Dueholm M.S."/>
            <person name="Nielsen P.H."/>
            <person name="Bakmann L.F."/>
            <person name="Otzen D.E."/>
        </authorList>
    </citation>
    <scope>NUCLEOTIDE SEQUENCE [LARGE SCALE GENOMIC DNA]</scope>
    <source>
        <strain evidence="10 11">Ki8-1</strain>
    </source>
</reference>
<evidence type="ECO:0000256" key="5">
    <source>
        <dbReference type="ARBA" id="ARBA00022822"/>
    </source>
</evidence>
<dbReference type="PANTHER" id="PTHR42894:SF1">
    <property type="entry name" value="N-(5'-PHOSPHORIBOSYL)ANTHRANILATE ISOMERASE"/>
    <property type="match status" value="1"/>
</dbReference>
<evidence type="ECO:0000256" key="6">
    <source>
        <dbReference type="ARBA" id="ARBA00023141"/>
    </source>
</evidence>
<accession>A0A2V2MVR3</accession>
<dbReference type="Pfam" id="PF00697">
    <property type="entry name" value="PRAI"/>
    <property type="match status" value="1"/>
</dbReference>
<dbReference type="Proteomes" id="UP000245657">
    <property type="component" value="Unassembled WGS sequence"/>
</dbReference>
<dbReference type="InterPro" id="IPR044643">
    <property type="entry name" value="TrpF_fam"/>
</dbReference>
<dbReference type="UniPathway" id="UPA00035">
    <property type="reaction ID" value="UER00042"/>
</dbReference>
<dbReference type="Gene3D" id="3.20.20.70">
    <property type="entry name" value="Aldolase class I"/>
    <property type="match status" value="1"/>
</dbReference>
<keyword evidence="5 8" id="KW-0822">Tryptophan biosynthesis</keyword>
<evidence type="ECO:0000256" key="1">
    <source>
        <dbReference type="ARBA" id="ARBA00001164"/>
    </source>
</evidence>
<dbReference type="GO" id="GO:0000162">
    <property type="term" value="P:L-tryptophan biosynthetic process"/>
    <property type="evidence" value="ECO:0007669"/>
    <property type="project" value="UniProtKB-UniRule"/>
</dbReference>
<dbReference type="CDD" id="cd00405">
    <property type="entry name" value="PRAI"/>
    <property type="match status" value="1"/>
</dbReference>
<comment type="similarity">
    <text evidence="3 8">Belongs to the TrpF family.</text>
</comment>
<comment type="caution">
    <text evidence="10">The sequence shown here is derived from an EMBL/GenBank/DDBJ whole genome shotgun (WGS) entry which is preliminary data.</text>
</comment>
<evidence type="ECO:0000256" key="4">
    <source>
        <dbReference type="ARBA" id="ARBA00022605"/>
    </source>
</evidence>
<evidence type="ECO:0000256" key="2">
    <source>
        <dbReference type="ARBA" id="ARBA00004664"/>
    </source>
</evidence>
<keyword evidence="6 8" id="KW-0057">Aromatic amino acid biosynthesis</keyword>
<evidence type="ECO:0000256" key="3">
    <source>
        <dbReference type="ARBA" id="ARBA00007571"/>
    </source>
</evidence>
<keyword evidence="4 8" id="KW-0028">Amino-acid biosynthesis</keyword>